<dbReference type="Proteomes" id="UP000095286">
    <property type="component" value="Unplaced"/>
</dbReference>
<accession>A0AC35TWZ8</accession>
<dbReference type="WBParaSite" id="RSKR_0000508600.1">
    <property type="protein sequence ID" value="RSKR_0000508600.1"/>
    <property type="gene ID" value="RSKR_0000508600"/>
</dbReference>
<sequence>MKRFFIVAFFIKSHKFNSAYKFVADQLRKSVKIFCIILTTPKYKYKRVIPQLNTWVPRGCADYMYASSKVDPSINAIKAFPKDGYFNSYGKVRGAIIKAYEKHGDKFDWYIKADDDTYLVMENLRMFLLNKNASQHQYHGFKLHIKNDPIGPNPLVYHHGGASYVMSRHTIKELVTNGFGKKCQHHPQGADDRIIGRCLMKMKLKIPDARDKYNRVLFMPSTPINFATQIRNEKYDKYNALNYKKFKKGKKGISEWPIAFHHMTANLMYGVDYLLYTANVMGISQRVVAVELRDENNEEKVLKKIKQFSKNYFPN</sequence>
<evidence type="ECO:0000313" key="1">
    <source>
        <dbReference type="Proteomes" id="UP000095286"/>
    </source>
</evidence>
<protein>
    <submittedName>
        <fullName evidence="2">N-acetylgalactosaminide beta-1,3-galactosyltransferase</fullName>
    </submittedName>
</protein>
<name>A0AC35TWZ8_9BILA</name>
<organism evidence="1 2">
    <name type="scientific">Rhabditophanes sp. KR3021</name>
    <dbReference type="NCBI Taxonomy" id="114890"/>
    <lineage>
        <taxon>Eukaryota</taxon>
        <taxon>Metazoa</taxon>
        <taxon>Ecdysozoa</taxon>
        <taxon>Nematoda</taxon>
        <taxon>Chromadorea</taxon>
        <taxon>Rhabditida</taxon>
        <taxon>Tylenchina</taxon>
        <taxon>Panagrolaimomorpha</taxon>
        <taxon>Strongyloidoidea</taxon>
        <taxon>Alloionematidae</taxon>
        <taxon>Rhabditophanes</taxon>
    </lineage>
</organism>
<evidence type="ECO:0000313" key="2">
    <source>
        <dbReference type="WBParaSite" id="RSKR_0000508600.1"/>
    </source>
</evidence>
<reference evidence="2" key="1">
    <citation type="submission" date="2016-11" db="UniProtKB">
        <authorList>
            <consortium name="WormBaseParasite"/>
        </authorList>
    </citation>
    <scope>IDENTIFICATION</scope>
    <source>
        <strain evidence="2">KR3021</strain>
    </source>
</reference>
<proteinExistence type="predicted"/>